<comment type="caution">
    <text evidence="1">The sequence shown here is derived from an EMBL/GenBank/DDBJ whole genome shotgun (WGS) entry which is preliminary data.</text>
</comment>
<evidence type="ECO:0000313" key="2">
    <source>
        <dbReference type="Proteomes" id="UP000220527"/>
    </source>
</evidence>
<evidence type="ECO:0000313" key="1">
    <source>
        <dbReference type="EMBL" id="PDW01846.1"/>
    </source>
</evidence>
<protein>
    <submittedName>
        <fullName evidence="1">Uncharacterized protein</fullName>
    </submittedName>
</protein>
<gene>
    <name evidence="1" type="ORF">CJ255_17065</name>
</gene>
<dbReference type="AlphaFoldDB" id="A0A2A6RG31"/>
<accession>A0A2A6RG31</accession>
<sequence>MAELVEATATLASTGWFRQAGFDRLASTGWLRQAGFDRLSQRATATLARWLSLSKPSGAAQGFFVLTKSSSDNERDPGDRQGLVWFLLIAHGA</sequence>
<dbReference type="Proteomes" id="UP000220527">
    <property type="component" value="Unassembled WGS sequence"/>
</dbReference>
<dbReference type="RefSeq" id="WP_097645309.1">
    <property type="nucleotide sequence ID" value="NZ_NQWI01000104.1"/>
</dbReference>
<proteinExistence type="predicted"/>
<organism evidence="1 2">
    <name type="scientific">Candidatus Viridilinea mediisalina</name>
    <dbReference type="NCBI Taxonomy" id="2024553"/>
    <lineage>
        <taxon>Bacteria</taxon>
        <taxon>Bacillati</taxon>
        <taxon>Chloroflexota</taxon>
        <taxon>Chloroflexia</taxon>
        <taxon>Chloroflexales</taxon>
        <taxon>Chloroflexineae</taxon>
        <taxon>Oscillochloridaceae</taxon>
        <taxon>Candidatus Viridilinea</taxon>
    </lineage>
</organism>
<dbReference type="EMBL" id="NQWI01000104">
    <property type="protein sequence ID" value="PDW01846.1"/>
    <property type="molecule type" value="Genomic_DNA"/>
</dbReference>
<reference evidence="2" key="1">
    <citation type="submission" date="2017-08" db="EMBL/GenBank/DDBJ databases">
        <authorList>
            <person name="Grouzdev D.S."/>
            <person name="Gaisin V.A."/>
            <person name="Rysina M.S."/>
            <person name="Gorlenko V.M."/>
        </authorList>
    </citation>
    <scope>NUCLEOTIDE SEQUENCE [LARGE SCALE GENOMIC DNA]</scope>
    <source>
        <strain evidence="2">Kir15-3F</strain>
    </source>
</reference>
<name>A0A2A6RG31_9CHLR</name>
<keyword evidence="2" id="KW-1185">Reference proteome</keyword>